<dbReference type="AlphaFoldDB" id="A0A1A5ZVL5"/>
<dbReference type="RefSeq" id="XP_018259686.1">
    <property type="nucleotide sequence ID" value="XM_018411018.1"/>
</dbReference>
<evidence type="ECO:0000313" key="5">
    <source>
        <dbReference type="EMBL" id="OBR81844.1"/>
    </source>
</evidence>
<evidence type="ECO:0000313" key="6">
    <source>
        <dbReference type="EMBL" id="WWC65135.1"/>
    </source>
</evidence>
<dbReference type="Proteomes" id="UP000078595">
    <property type="component" value="Chromosome 10"/>
</dbReference>
<feature type="transmembrane region" description="Helical" evidence="4">
    <location>
        <begin position="307"/>
        <end position="326"/>
    </location>
</feature>
<feature type="transmembrane region" description="Helical" evidence="4">
    <location>
        <begin position="480"/>
        <end position="503"/>
    </location>
</feature>
<reference evidence="6" key="2">
    <citation type="submission" date="2013-07" db="EMBL/GenBank/DDBJ databases">
        <authorList>
            <consortium name="The Broad Institute Genome Sequencing Platform"/>
            <person name="Cuomo C."/>
            <person name="Litvintseva A."/>
            <person name="Chen Y."/>
            <person name="Heitman J."/>
            <person name="Sun S."/>
            <person name="Springer D."/>
            <person name="Dromer F."/>
            <person name="Young S.K."/>
            <person name="Zeng Q."/>
            <person name="Gargeya S."/>
            <person name="Fitzgerald M."/>
            <person name="Abouelleil A."/>
            <person name="Alvarado L."/>
            <person name="Berlin A.M."/>
            <person name="Chapman S.B."/>
            <person name="Dewar J."/>
            <person name="Goldberg J."/>
            <person name="Griggs A."/>
            <person name="Gujja S."/>
            <person name="Hansen M."/>
            <person name="Howarth C."/>
            <person name="Imamovic A."/>
            <person name="Larimer J."/>
            <person name="McCowan C."/>
            <person name="Murphy C."/>
            <person name="Pearson M."/>
            <person name="Priest M."/>
            <person name="Roberts A."/>
            <person name="Saif S."/>
            <person name="Shea T."/>
            <person name="Sykes S."/>
            <person name="Wortman J."/>
            <person name="Nusbaum C."/>
            <person name="Birren B."/>
        </authorList>
    </citation>
    <scope>NUCLEOTIDE SEQUENCE</scope>
    <source>
        <strain evidence="6">CBS 10117</strain>
    </source>
</reference>
<feature type="transmembrane region" description="Helical" evidence="4">
    <location>
        <begin position="523"/>
        <end position="546"/>
    </location>
</feature>
<feature type="transmembrane region" description="Helical" evidence="4">
    <location>
        <begin position="448"/>
        <end position="468"/>
    </location>
</feature>
<keyword evidence="7" id="KW-1185">Reference proteome</keyword>
<gene>
    <name evidence="5" type="ORF">I303_07754</name>
    <name evidence="6" type="ORF">I303_107749</name>
</gene>
<dbReference type="VEuPathDB" id="FungiDB:I303_07754"/>
<feature type="compositionally biased region" description="Basic and acidic residues" evidence="3">
    <location>
        <begin position="115"/>
        <end position="127"/>
    </location>
</feature>
<feature type="compositionally biased region" description="Polar residues" evidence="3">
    <location>
        <begin position="102"/>
        <end position="114"/>
    </location>
</feature>
<dbReference type="GO" id="GO:0016020">
    <property type="term" value="C:membrane"/>
    <property type="evidence" value="ECO:0007669"/>
    <property type="project" value="UniProtKB-SubCell"/>
</dbReference>
<evidence type="ECO:0000313" key="7">
    <source>
        <dbReference type="Proteomes" id="UP000078595"/>
    </source>
</evidence>
<keyword evidence="4" id="KW-0472">Membrane</keyword>
<feature type="transmembrane region" description="Helical" evidence="4">
    <location>
        <begin position="423"/>
        <end position="442"/>
    </location>
</feature>
<comment type="similarity">
    <text evidence="2">Belongs to the major facilitator superfamily. Monocarboxylate porter (TC 2.A.1.13) family.</text>
</comment>
<feature type="transmembrane region" description="Helical" evidence="4">
    <location>
        <begin position="353"/>
        <end position="375"/>
    </location>
</feature>
<sequence length="548" mass="58602">MSPSSAVASGDIELAAISGQNPALKPQPHSPSHDQRADIELPEPSDPFKTPSASRVPSSYSYSTEEEPTRSSSTFSNSHARSASSLSSSATNPASAPDLATGMNTHIRSPSTSPERIDSTLDSRTAGEEGLNPTEVLPPVDGGSKAWLFLVAATYIEILIWGLPFSIGVLHVYWTNTLFNGQGESTITLAATLQTGLSYMTVACFGPIFTAYPRLTKQLQIGGLMMASLAMIGSAFVTKPWHLIVTMGIFYPLASATYFPCATLLFEWFHAKRGFASGVMYSGTGLGGFVFPFLMQGLLSRFGYKAAMVSLGLGYAITGNIALLAIKRRIPLSRYAQDQSSTRRRRPRIDWSFVRRSALYLAIFTIALTSMGNFIPSLWLPSFVDEIGLTKPNGTVLIAILNASSVPGNALLGYLSDKLPLKWTVLISCLGSAISCAFLWGFGTNSGVLVSFAITFGLLGLSFTTLWTQMVGLISKDDPVVTGLTYSIFAFMRGVGNLSSGPISDKLLKVGVLRGATGAYGFHNYGILLIYTAVTILSGGVTGLMFKQ</sequence>
<proteinExistence type="inferred from homology"/>
<feature type="compositionally biased region" description="Low complexity" evidence="3">
    <location>
        <begin position="51"/>
        <end position="63"/>
    </location>
</feature>
<keyword evidence="4" id="KW-0812">Transmembrane</keyword>
<evidence type="ECO:0000256" key="4">
    <source>
        <dbReference type="SAM" id="Phobius"/>
    </source>
</evidence>
<dbReference type="GeneID" id="28971453"/>
<comment type="subcellular location">
    <subcellularLocation>
        <location evidence="1">Membrane</location>
        <topology evidence="1">Multi-pass membrane protein</topology>
    </subcellularLocation>
</comment>
<dbReference type="KEGG" id="kdj:28971453"/>
<evidence type="ECO:0000256" key="1">
    <source>
        <dbReference type="ARBA" id="ARBA00004141"/>
    </source>
</evidence>
<dbReference type="InterPro" id="IPR011701">
    <property type="entry name" value="MFS"/>
</dbReference>
<dbReference type="EMBL" id="KI894036">
    <property type="protein sequence ID" value="OBR81844.1"/>
    <property type="molecule type" value="Genomic_DNA"/>
</dbReference>
<feature type="transmembrane region" description="Helical" evidence="4">
    <location>
        <begin position="243"/>
        <end position="266"/>
    </location>
</feature>
<feature type="compositionally biased region" description="Low complexity" evidence="3">
    <location>
        <begin position="70"/>
        <end position="97"/>
    </location>
</feature>
<dbReference type="PANTHER" id="PTHR11360:SF287">
    <property type="entry name" value="MFS MONOCARBOXYLATE TRANSPORTER"/>
    <property type="match status" value="1"/>
</dbReference>
<dbReference type="EMBL" id="CP144539">
    <property type="protein sequence ID" value="WWC65135.1"/>
    <property type="molecule type" value="Genomic_DNA"/>
</dbReference>
<dbReference type="SUPFAM" id="SSF103473">
    <property type="entry name" value="MFS general substrate transporter"/>
    <property type="match status" value="1"/>
</dbReference>
<reference evidence="6" key="3">
    <citation type="submission" date="2024-02" db="EMBL/GenBank/DDBJ databases">
        <title>Comparative genomics of Cryptococcus and Kwoniella reveals pathogenesis evolution and contrasting modes of karyotype evolution via chromosome fusion or intercentromeric recombination.</title>
        <authorList>
            <person name="Coelho M.A."/>
            <person name="David-Palma M."/>
            <person name="Shea T."/>
            <person name="Bowers K."/>
            <person name="McGinley-Smith S."/>
            <person name="Mohammad A.W."/>
            <person name="Gnirke A."/>
            <person name="Yurkov A.M."/>
            <person name="Nowrousian M."/>
            <person name="Sun S."/>
            <person name="Cuomo C.A."/>
            <person name="Heitman J."/>
        </authorList>
    </citation>
    <scope>NUCLEOTIDE SEQUENCE</scope>
    <source>
        <strain evidence="6">CBS 10117</strain>
    </source>
</reference>
<dbReference type="OrthoDB" id="2213137at2759"/>
<dbReference type="PANTHER" id="PTHR11360">
    <property type="entry name" value="MONOCARBOXYLATE TRANSPORTER"/>
    <property type="match status" value="1"/>
</dbReference>
<dbReference type="Pfam" id="PF07690">
    <property type="entry name" value="MFS_1"/>
    <property type="match status" value="1"/>
</dbReference>
<reference evidence="5" key="1">
    <citation type="submission" date="2013-07" db="EMBL/GenBank/DDBJ databases">
        <title>The Genome Sequence of Cryptococcus dejecticola CBS10117.</title>
        <authorList>
            <consortium name="The Broad Institute Genome Sequencing Platform"/>
            <person name="Cuomo C."/>
            <person name="Litvintseva A."/>
            <person name="Chen Y."/>
            <person name="Heitman J."/>
            <person name="Sun S."/>
            <person name="Springer D."/>
            <person name="Dromer F."/>
            <person name="Young S.K."/>
            <person name="Zeng Q."/>
            <person name="Gargeya S."/>
            <person name="Fitzgerald M."/>
            <person name="Abouelleil A."/>
            <person name="Alvarado L."/>
            <person name="Berlin A.M."/>
            <person name="Chapman S.B."/>
            <person name="Dewar J."/>
            <person name="Goldberg J."/>
            <person name="Griggs A."/>
            <person name="Gujja S."/>
            <person name="Hansen M."/>
            <person name="Howarth C."/>
            <person name="Imamovic A."/>
            <person name="Larimer J."/>
            <person name="McCowan C."/>
            <person name="Murphy C."/>
            <person name="Pearson M."/>
            <person name="Priest M."/>
            <person name="Roberts A."/>
            <person name="Saif S."/>
            <person name="Shea T."/>
            <person name="Sykes S."/>
            <person name="Wortman J."/>
            <person name="Nusbaum C."/>
            <person name="Birren B."/>
        </authorList>
    </citation>
    <scope>NUCLEOTIDE SEQUENCE [LARGE SCALE GENOMIC DNA]</scope>
    <source>
        <strain evidence="5">CBS 10117</strain>
    </source>
</reference>
<accession>A0A1A5ZVL5</accession>
<name>A0A1A5ZVL5_9TREE</name>
<feature type="transmembrane region" description="Helical" evidence="4">
    <location>
        <begin position="278"/>
        <end position="295"/>
    </location>
</feature>
<dbReference type="InterPro" id="IPR050327">
    <property type="entry name" value="Proton-linked_MCT"/>
</dbReference>
<dbReference type="GO" id="GO:0022857">
    <property type="term" value="F:transmembrane transporter activity"/>
    <property type="evidence" value="ECO:0007669"/>
    <property type="project" value="InterPro"/>
</dbReference>
<feature type="region of interest" description="Disordered" evidence="3">
    <location>
        <begin position="1"/>
        <end position="137"/>
    </location>
</feature>
<feature type="transmembrane region" description="Helical" evidence="4">
    <location>
        <begin position="147"/>
        <end position="174"/>
    </location>
</feature>
<feature type="transmembrane region" description="Helical" evidence="4">
    <location>
        <begin position="186"/>
        <end position="212"/>
    </location>
</feature>
<keyword evidence="4" id="KW-1133">Transmembrane helix</keyword>
<evidence type="ECO:0000256" key="2">
    <source>
        <dbReference type="ARBA" id="ARBA00006727"/>
    </source>
</evidence>
<dbReference type="Gene3D" id="1.20.1250.20">
    <property type="entry name" value="MFS general substrate transporter like domains"/>
    <property type="match status" value="2"/>
</dbReference>
<feature type="transmembrane region" description="Helical" evidence="4">
    <location>
        <begin position="219"/>
        <end position="237"/>
    </location>
</feature>
<protein>
    <submittedName>
        <fullName evidence="5">Monocarboxylic acid transporter</fullName>
    </submittedName>
</protein>
<dbReference type="InterPro" id="IPR036259">
    <property type="entry name" value="MFS_trans_sf"/>
</dbReference>
<organism evidence="5">
    <name type="scientific">Kwoniella dejecticola CBS 10117</name>
    <dbReference type="NCBI Taxonomy" id="1296121"/>
    <lineage>
        <taxon>Eukaryota</taxon>
        <taxon>Fungi</taxon>
        <taxon>Dikarya</taxon>
        <taxon>Basidiomycota</taxon>
        <taxon>Agaricomycotina</taxon>
        <taxon>Tremellomycetes</taxon>
        <taxon>Tremellales</taxon>
        <taxon>Cryptococcaceae</taxon>
        <taxon>Kwoniella</taxon>
    </lineage>
</organism>
<evidence type="ECO:0000256" key="3">
    <source>
        <dbReference type="SAM" id="MobiDB-lite"/>
    </source>
</evidence>